<organism evidence="3 4">
    <name type="scientific">Beta vulgaris subsp. vulgaris</name>
    <name type="common">Beet</name>
    <dbReference type="NCBI Taxonomy" id="3555"/>
    <lineage>
        <taxon>Eukaryota</taxon>
        <taxon>Viridiplantae</taxon>
        <taxon>Streptophyta</taxon>
        <taxon>Embryophyta</taxon>
        <taxon>Tracheophyta</taxon>
        <taxon>Spermatophyta</taxon>
        <taxon>Magnoliopsida</taxon>
        <taxon>eudicotyledons</taxon>
        <taxon>Gunneridae</taxon>
        <taxon>Pentapetalae</taxon>
        <taxon>Caryophyllales</taxon>
        <taxon>Chenopodiaceae</taxon>
        <taxon>Betoideae</taxon>
        <taxon>Beta</taxon>
    </lineage>
</organism>
<protein>
    <recommendedName>
        <fullName evidence="5">Thioredoxin-like fold domain-containing protein</fullName>
    </recommendedName>
</protein>
<dbReference type="PANTHER" id="PTHR13871:SF96">
    <property type="entry name" value="THIOREDOXIN DOMAIN-CONTAINING PROTEIN"/>
    <property type="match status" value="1"/>
</dbReference>
<evidence type="ECO:0000313" key="3">
    <source>
        <dbReference type="EMBL" id="KMS97003.1"/>
    </source>
</evidence>
<keyword evidence="2" id="KW-0520">NAD</keyword>
<name>A0A0J8BAM8_BETVV</name>
<dbReference type="AlphaFoldDB" id="A0A0J8BAM8"/>
<gene>
    <name evidence="3" type="ORF">BVRB_7g179520</name>
</gene>
<evidence type="ECO:0000256" key="2">
    <source>
        <dbReference type="ARBA" id="ARBA00023027"/>
    </source>
</evidence>
<dbReference type="KEGG" id="bvg:104908888"/>
<dbReference type="EMBL" id="KQ090345">
    <property type="protein sequence ID" value="KMS97003.1"/>
    <property type="molecule type" value="Genomic_DNA"/>
</dbReference>
<dbReference type="GO" id="GO:0016491">
    <property type="term" value="F:oxidoreductase activity"/>
    <property type="evidence" value="ECO:0007669"/>
    <property type="project" value="UniProtKB-KW"/>
</dbReference>
<dbReference type="OrthoDB" id="1818382at2759"/>
<keyword evidence="4" id="KW-1185">Reference proteome</keyword>
<dbReference type="Gramene" id="KMS97003">
    <property type="protein sequence ID" value="KMS97003"/>
    <property type="gene ID" value="BVRB_7g179520"/>
</dbReference>
<evidence type="ECO:0000256" key="1">
    <source>
        <dbReference type="ARBA" id="ARBA00023002"/>
    </source>
</evidence>
<reference evidence="3 4" key="1">
    <citation type="journal article" date="2014" name="Nature">
        <title>The genome of the recently domesticated crop plant sugar beet (Beta vulgaris).</title>
        <authorList>
            <person name="Dohm J.C."/>
            <person name="Minoche A.E."/>
            <person name="Holtgrawe D."/>
            <person name="Capella-Gutierrez S."/>
            <person name="Zakrzewski F."/>
            <person name="Tafer H."/>
            <person name="Rupp O."/>
            <person name="Sorensen T.R."/>
            <person name="Stracke R."/>
            <person name="Reinhardt R."/>
            <person name="Goesmann A."/>
            <person name="Kraft T."/>
            <person name="Schulz B."/>
            <person name="Stadler P.F."/>
            <person name="Schmidt T."/>
            <person name="Gabaldon T."/>
            <person name="Lehrach H."/>
            <person name="Weisshaar B."/>
            <person name="Himmelbauer H."/>
        </authorList>
    </citation>
    <scope>NUCLEOTIDE SEQUENCE [LARGE SCALE GENOMIC DNA]</scope>
    <source>
        <tissue evidence="3">Taproot</tissue>
    </source>
</reference>
<dbReference type="Proteomes" id="UP000035740">
    <property type="component" value="Unassembled WGS sequence"/>
</dbReference>
<dbReference type="InterPro" id="IPR052259">
    <property type="entry name" value="Nucleoredoxin-like"/>
</dbReference>
<sequence>MDGATRASELDSVVSFPEDSSLSSEIIDNSSDFDEITTLFSSIAKINPLVRFYRQVALDEDTLRNNYVMFLCIHLNDYFEHDTLDALVPEYLIEACSELYIARDDFEMLLLVRMMDEETNSKTVHEPFLRRVPLWCLLLPFKERKLHSHICKCHEADAPASFHCLLVNVKRGIMVKGDTNVSQRLQELLRESEMDLERSFPRLQPSIWPLPLEEQEIPWEARPCPILIKLGDVIPEYPDDICNMVSESKKLFPIVAETDKTFNVTLLLSGGKGDVKSYLDRIDGGRVAVDKTTFRGKYIMVCCFHVPILRDYFELRYLQALITTCCDLYSTRRDFEMVVVAKMNKCANYKVVFDHFLSGFPPSCLVVPFEDLERRDFICRFLDLLSHRHIQCVLFNVDNNMDMGNDMDIKRDILRFGEIRFARYHGADAFPFSYEKLKEVIANDTPRWESVSTSTLVGLLGCNAYDVLEKISPNPAGSGEEVMTISELSKKNVGLYLCAKGDYLAMLCDIYEKCRTRKLAFEIVLVYLPFDQPITPQAWMENVNTLLQKHKISSSWWRLPYNNSVTCRLRRLTFPRHRDRLIIVGAHDEFVEPFGEKVMKKHGIDAYPFFREHLIEKELNKLKDLTFESLFASGPKDFFYQGTDKKFLSDLQGKNILLYLEYPGDLCIFPQQLRWYEQLKKNNPDFEVVFVCRSNYSADIEINDSDLCRIMPDWLLYPFDPTHSASVEKRLGFNNATALVEFGENGQLCSLSALRRLDVYGPENFTFGASHLREDVLYRLGLKPIVYDAPGEFY</sequence>
<keyword evidence="1" id="KW-0560">Oxidoreductase</keyword>
<dbReference type="PANTHER" id="PTHR13871">
    <property type="entry name" value="THIOREDOXIN"/>
    <property type="match status" value="1"/>
</dbReference>
<evidence type="ECO:0000313" key="4">
    <source>
        <dbReference type="Proteomes" id="UP000035740"/>
    </source>
</evidence>
<dbReference type="eggNOG" id="KOG2501">
    <property type="taxonomic scope" value="Eukaryota"/>
</dbReference>
<proteinExistence type="predicted"/>
<accession>A0A0J8BAM8</accession>
<evidence type="ECO:0008006" key="5">
    <source>
        <dbReference type="Google" id="ProtNLM"/>
    </source>
</evidence>